<sequence>MVDTSRRLKEEILQTAGVHDSGCVDPVLDTRTQRFNQQCTAIERLHASTAEYVKQADAMAKASSALVHEFKAFFNIQLAQGTANLDNDDHIPSPCFFRRSGKVDKESEDLVR</sequence>
<evidence type="ECO:0008006" key="3">
    <source>
        <dbReference type="Google" id="ProtNLM"/>
    </source>
</evidence>
<evidence type="ECO:0000313" key="1">
    <source>
        <dbReference type="EMBL" id="KAF0725661.1"/>
    </source>
</evidence>
<organism evidence="1 2">
    <name type="scientific">Aphanomyces astaci</name>
    <name type="common">Crayfish plague agent</name>
    <dbReference type="NCBI Taxonomy" id="112090"/>
    <lineage>
        <taxon>Eukaryota</taxon>
        <taxon>Sar</taxon>
        <taxon>Stramenopiles</taxon>
        <taxon>Oomycota</taxon>
        <taxon>Saprolegniomycetes</taxon>
        <taxon>Saprolegniales</taxon>
        <taxon>Verrucalvaceae</taxon>
        <taxon>Aphanomyces</taxon>
    </lineage>
</organism>
<dbReference type="VEuPathDB" id="FungiDB:H257_00005"/>
<comment type="caution">
    <text evidence="1">The sequence shown here is derived from an EMBL/GenBank/DDBJ whole genome shotgun (WGS) entry which is preliminary data.</text>
</comment>
<feature type="non-terminal residue" evidence="1">
    <location>
        <position position="112"/>
    </location>
</feature>
<dbReference type="InterPro" id="IPR027267">
    <property type="entry name" value="AH/BAR_dom_sf"/>
</dbReference>
<dbReference type="Proteomes" id="UP000469452">
    <property type="component" value="Unassembled WGS sequence"/>
</dbReference>
<reference evidence="1 2" key="1">
    <citation type="submission" date="2019-06" db="EMBL/GenBank/DDBJ databases">
        <title>Genomics analysis of Aphanomyces spp. identifies a new class of oomycete effector associated with host adaptation.</title>
        <authorList>
            <person name="Gaulin E."/>
        </authorList>
    </citation>
    <scope>NUCLEOTIDE SEQUENCE [LARGE SCALE GENOMIC DNA]</scope>
    <source>
        <strain evidence="1 2">E</strain>
    </source>
</reference>
<dbReference type="AlphaFoldDB" id="A0A6A5ABP7"/>
<accession>A0A6A5ABP7</accession>
<evidence type="ECO:0000313" key="2">
    <source>
        <dbReference type="Proteomes" id="UP000469452"/>
    </source>
</evidence>
<name>A0A6A5ABP7_APHAT</name>
<gene>
    <name evidence="1" type="ORF">AaE_009687</name>
</gene>
<dbReference type="Gene3D" id="1.20.1270.60">
    <property type="entry name" value="Arfaptin homology (AH) domain/BAR domain"/>
    <property type="match status" value="1"/>
</dbReference>
<protein>
    <recommendedName>
        <fullName evidence="3">BAR domain-containing protein</fullName>
    </recommendedName>
</protein>
<dbReference type="EMBL" id="VJMI01015638">
    <property type="protein sequence ID" value="KAF0725661.1"/>
    <property type="molecule type" value="Genomic_DNA"/>
</dbReference>
<proteinExistence type="predicted"/>